<comment type="caution">
    <text evidence="11">The sequence shown here is derived from an EMBL/GenBank/DDBJ whole genome shotgun (WGS) entry which is preliminary data.</text>
</comment>
<dbReference type="OrthoDB" id="10261556at2759"/>
<keyword evidence="4" id="KW-0238">DNA-binding</keyword>
<dbReference type="Gene3D" id="3.40.50.300">
    <property type="entry name" value="P-loop containing nucleotide triphosphate hydrolases"/>
    <property type="match status" value="2"/>
</dbReference>
<dbReference type="PANTHER" id="PTHR13710">
    <property type="entry name" value="DNA HELICASE RECQ FAMILY MEMBER"/>
    <property type="match status" value="1"/>
</dbReference>
<dbReference type="InterPro" id="IPR011545">
    <property type="entry name" value="DEAD/DEAH_box_helicase_dom"/>
</dbReference>
<accession>A0A8H6ZDW0</accession>
<keyword evidence="3" id="KW-0067">ATP-binding</keyword>
<evidence type="ECO:0000256" key="8">
    <source>
        <dbReference type="SAM" id="MobiDB-lite"/>
    </source>
</evidence>
<dbReference type="EC" id="5.6.2.4" evidence="7"/>
<reference evidence="11" key="1">
    <citation type="submission" date="2020-05" db="EMBL/GenBank/DDBJ databases">
        <title>Mycena genomes resolve the evolution of fungal bioluminescence.</title>
        <authorList>
            <person name="Tsai I.J."/>
        </authorList>
    </citation>
    <scope>NUCLEOTIDE SEQUENCE</scope>
    <source>
        <strain evidence="11">160909Yilan</strain>
    </source>
</reference>
<protein>
    <recommendedName>
        <fullName evidence="7">DNA 3'-5' helicase</fullName>
        <ecNumber evidence="7">5.6.2.4</ecNumber>
    </recommendedName>
</protein>
<keyword evidence="11" id="KW-0378">Hydrolase</keyword>
<dbReference type="InterPro" id="IPR014001">
    <property type="entry name" value="Helicase_ATP-bd"/>
</dbReference>
<dbReference type="Proteomes" id="UP000623467">
    <property type="component" value="Unassembled WGS sequence"/>
</dbReference>
<evidence type="ECO:0000256" key="5">
    <source>
        <dbReference type="ARBA" id="ARBA00023235"/>
    </source>
</evidence>
<feature type="compositionally biased region" description="Acidic residues" evidence="8">
    <location>
        <begin position="444"/>
        <end position="453"/>
    </location>
</feature>
<evidence type="ECO:0000256" key="2">
    <source>
        <dbReference type="ARBA" id="ARBA00022741"/>
    </source>
</evidence>
<dbReference type="AlphaFoldDB" id="A0A8H6ZDW0"/>
<dbReference type="EMBL" id="JACAZH010000001">
    <property type="protein sequence ID" value="KAF7377168.1"/>
    <property type="molecule type" value="Genomic_DNA"/>
</dbReference>
<feature type="region of interest" description="Disordered" evidence="8">
    <location>
        <begin position="390"/>
        <end position="474"/>
    </location>
</feature>
<dbReference type="Pfam" id="PF00271">
    <property type="entry name" value="Helicase_C"/>
    <property type="match status" value="1"/>
</dbReference>
<dbReference type="GO" id="GO:0000724">
    <property type="term" value="P:double-strand break repair via homologous recombination"/>
    <property type="evidence" value="ECO:0007669"/>
    <property type="project" value="TreeGrafter"/>
</dbReference>
<dbReference type="GO" id="GO:0003677">
    <property type="term" value="F:DNA binding"/>
    <property type="evidence" value="ECO:0007669"/>
    <property type="project" value="UniProtKB-KW"/>
</dbReference>
<feature type="compositionally biased region" description="Low complexity" evidence="8">
    <location>
        <begin position="410"/>
        <end position="422"/>
    </location>
</feature>
<evidence type="ECO:0000256" key="1">
    <source>
        <dbReference type="ARBA" id="ARBA00005446"/>
    </source>
</evidence>
<evidence type="ECO:0000256" key="7">
    <source>
        <dbReference type="ARBA" id="ARBA00034808"/>
    </source>
</evidence>
<comment type="similarity">
    <text evidence="1">Belongs to the helicase family. RecQ subfamily.</text>
</comment>
<organism evidence="11 12">
    <name type="scientific">Mycena sanguinolenta</name>
    <dbReference type="NCBI Taxonomy" id="230812"/>
    <lineage>
        <taxon>Eukaryota</taxon>
        <taxon>Fungi</taxon>
        <taxon>Dikarya</taxon>
        <taxon>Basidiomycota</taxon>
        <taxon>Agaricomycotina</taxon>
        <taxon>Agaricomycetes</taxon>
        <taxon>Agaricomycetidae</taxon>
        <taxon>Agaricales</taxon>
        <taxon>Marasmiineae</taxon>
        <taxon>Mycenaceae</taxon>
        <taxon>Mycena</taxon>
    </lineage>
</organism>
<dbReference type="InterPro" id="IPR001650">
    <property type="entry name" value="Helicase_C-like"/>
</dbReference>
<dbReference type="GO" id="GO:0005524">
    <property type="term" value="F:ATP binding"/>
    <property type="evidence" value="ECO:0007669"/>
    <property type="project" value="UniProtKB-KW"/>
</dbReference>
<dbReference type="GO" id="GO:0005737">
    <property type="term" value="C:cytoplasm"/>
    <property type="evidence" value="ECO:0007669"/>
    <property type="project" value="TreeGrafter"/>
</dbReference>
<dbReference type="SMART" id="SM00490">
    <property type="entry name" value="HELICc"/>
    <property type="match status" value="1"/>
</dbReference>
<dbReference type="PANTHER" id="PTHR13710:SF105">
    <property type="entry name" value="ATP-DEPENDENT DNA HELICASE Q1"/>
    <property type="match status" value="1"/>
</dbReference>
<sequence>MPKVQSEASSAPSSGPPKYSAEEIRARALKHLGYTPCLWQIKVVEAILNHDRDVICISATGSGKTLTFWLPLLFETDGIQLIISPLNILGDQNVAQLASMGIKGISITSETATYQNFQDIEDGKYRVVVTNVETLMQQDGGFEKLFKKPQFASRLISMVWDEGHCVSKWAAFRPEYKEVGRLRFFIPRSIPFVIESATLPPAVLSDVMQTLQVQPDKVTIIRRSNDRPNIHLVVREMKYPLRSFKDLAFLIPEDWKPGDSFPVKFLIFFDSIADSIEAARFLRARLPPEHRHKIKWFNSQMSSAFKETESEALKTGQIWGLMCTDSFGMGLDLSDILLVIQWRATCDMCTLWQRLGRAARALHLTAKGLFLVEPKYFDANIAKAEARAAKRAETAKKRKQPSSAPDQPAAKRAAVASVHAPNIPIPAPIPSSSAPQESEHTDDTDNLPDETTDPADVPDVPVEADTLPPVPTMSRDEYRAGRRAAYDAIVEREPAWKKQAKKRGADRLEPAMDDFINASTRQPGNPCYREPVEIFFGNDRTVSTHMECRPDLSTGCPRCKVSKSEVCCELCNPAEFTEFARVDIPKTKQQPSRSRIAAYVADASDMALRAALHSFRKARTNEVLGPFSFRKHGAGAIMSDEVLDRITDCAHFHRIQSIADLVRETNWHRASEDGTKVLALISQHRPIPPPSPSNPITTPLGVAVPPNTPATSTSTPKNRKCSKCGFFGHIASNRKCSLFTARAPRSSDNSDIPFHAKYSYTPATPAAAVRCTHPKPTYIQSYYSVPATSLLELRIHHGCSS</sequence>
<evidence type="ECO:0000313" key="11">
    <source>
        <dbReference type="EMBL" id="KAF7377168.1"/>
    </source>
</evidence>
<evidence type="ECO:0000256" key="6">
    <source>
        <dbReference type="ARBA" id="ARBA00034617"/>
    </source>
</evidence>
<feature type="domain" description="Helicase ATP-binding" evidence="9">
    <location>
        <begin position="45"/>
        <end position="217"/>
    </location>
</feature>
<keyword evidence="2" id="KW-0547">Nucleotide-binding</keyword>
<dbReference type="SUPFAM" id="SSF52540">
    <property type="entry name" value="P-loop containing nucleoside triphosphate hydrolases"/>
    <property type="match status" value="1"/>
</dbReference>
<name>A0A8H6ZDW0_9AGAR</name>
<feature type="domain" description="Helicase C-terminal" evidence="10">
    <location>
        <begin position="243"/>
        <end position="412"/>
    </location>
</feature>
<comment type="catalytic activity">
    <reaction evidence="6">
        <text>Couples ATP hydrolysis with the unwinding of duplex DNA by translocating in the 3'-5' direction.</text>
        <dbReference type="EC" id="5.6.2.4"/>
    </reaction>
</comment>
<gene>
    <name evidence="11" type="ORF">MSAN_00136000</name>
</gene>
<dbReference type="PROSITE" id="PS51194">
    <property type="entry name" value="HELICASE_CTER"/>
    <property type="match status" value="1"/>
</dbReference>
<dbReference type="SMART" id="SM00487">
    <property type="entry name" value="DEXDc"/>
    <property type="match status" value="1"/>
</dbReference>
<evidence type="ECO:0000256" key="3">
    <source>
        <dbReference type="ARBA" id="ARBA00022840"/>
    </source>
</evidence>
<dbReference type="GO" id="GO:0009378">
    <property type="term" value="F:four-way junction helicase activity"/>
    <property type="evidence" value="ECO:0007669"/>
    <property type="project" value="TreeGrafter"/>
</dbReference>
<evidence type="ECO:0000259" key="9">
    <source>
        <dbReference type="PROSITE" id="PS51192"/>
    </source>
</evidence>
<dbReference type="GO" id="GO:0043138">
    <property type="term" value="F:3'-5' DNA helicase activity"/>
    <property type="evidence" value="ECO:0007669"/>
    <property type="project" value="UniProtKB-EC"/>
</dbReference>
<dbReference type="PROSITE" id="PS51192">
    <property type="entry name" value="HELICASE_ATP_BIND_1"/>
    <property type="match status" value="1"/>
</dbReference>
<proteinExistence type="inferred from homology"/>
<keyword evidence="12" id="KW-1185">Reference proteome</keyword>
<dbReference type="GO" id="GO:0016787">
    <property type="term" value="F:hydrolase activity"/>
    <property type="evidence" value="ECO:0007669"/>
    <property type="project" value="UniProtKB-KW"/>
</dbReference>
<dbReference type="InterPro" id="IPR027417">
    <property type="entry name" value="P-loop_NTPase"/>
</dbReference>
<evidence type="ECO:0000256" key="4">
    <source>
        <dbReference type="ARBA" id="ARBA00023125"/>
    </source>
</evidence>
<evidence type="ECO:0000313" key="12">
    <source>
        <dbReference type="Proteomes" id="UP000623467"/>
    </source>
</evidence>
<dbReference type="Pfam" id="PF00270">
    <property type="entry name" value="DEAD"/>
    <property type="match status" value="1"/>
</dbReference>
<evidence type="ECO:0000259" key="10">
    <source>
        <dbReference type="PROSITE" id="PS51194"/>
    </source>
</evidence>
<dbReference type="GO" id="GO:0005694">
    <property type="term" value="C:chromosome"/>
    <property type="evidence" value="ECO:0007669"/>
    <property type="project" value="TreeGrafter"/>
</dbReference>
<keyword evidence="5" id="KW-0413">Isomerase</keyword>